<dbReference type="SMART" id="SM00213">
    <property type="entry name" value="UBQ"/>
    <property type="match status" value="1"/>
</dbReference>
<evidence type="ECO:0000259" key="1">
    <source>
        <dbReference type="PROSITE" id="PS50053"/>
    </source>
</evidence>
<proteinExistence type="predicted"/>
<dbReference type="EMBL" id="LATX01001400">
    <property type="protein sequence ID" value="KTB41992.1"/>
    <property type="molecule type" value="Genomic_DNA"/>
</dbReference>
<organism evidence="2 3">
    <name type="scientific">Moniliophthora roreri</name>
    <name type="common">Frosty pod rot fungus</name>
    <name type="synonym">Monilia roreri</name>
    <dbReference type="NCBI Taxonomy" id="221103"/>
    <lineage>
        <taxon>Eukaryota</taxon>
        <taxon>Fungi</taxon>
        <taxon>Dikarya</taxon>
        <taxon>Basidiomycota</taxon>
        <taxon>Agaricomycotina</taxon>
        <taxon>Agaricomycetes</taxon>
        <taxon>Agaricomycetidae</taxon>
        <taxon>Agaricales</taxon>
        <taxon>Marasmiineae</taxon>
        <taxon>Marasmiaceae</taxon>
        <taxon>Moniliophthora</taxon>
    </lineage>
</organism>
<gene>
    <name evidence="2" type="ORF">WG66_5411</name>
</gene>
<evidence type="ECO:0000313" key="2">
    <source>
        <dbReference type="EMBL" id="KTB41992.1"/>
    </source>
</evidence>
<dbReference type="InterPro" id="IPR029071">
    <property type="entry name" value="Ubiquitin-like_domsf"/>
</dbReference>
<reference evidence="2 3" key="1">
    <citation type="submission" date="2015-12" db="EMBL/GenBank/DDBJ databases">
        <title>Draft genome sequence of Moniliophthora roreri, the causal agent of frosty pod rot of cacao.</title>
        <authorList>
            <person name="Aime M.C."/>
            <person name="Diaz-Valderrama J.R."/>
            <person name="Kijpornyongpan T."/>
            <person name="Phillips-Mora W."/>
        </authorList>
    </citation>
    <scope>NUCLEOTIDE SEQUENCE [LARGE SCALE GENOMIC DNA]</scope>
    <source>
        <strain evidence="2 3">MCA 2952</strain>
    </source>
</reference>
<comment type="caution">
    <text evidence="2">The sequence shown here is derived from an EMBL/GenBank/DDBJ whole genome shotgun (WGS) entry which is preliminary data.</text>
</comment>
<dbReference type="PRINTS" id="PR00348">
    <property type="entry name" value="UBIQUITIN"/>
</dbReference>
<sequence>MPTTRDSFSSTLTLRAEDTEISIPRSFTFEQVISSIKENFEEFRSIPIILQTDEMETFEGVRVEIGRDIWDLVVSSAVSLIHVIECPRAAAHQTFQFEISEGGSPPFSIPRSDASQLTCDSAMALVKRNHQHLQPYSMELQGYVDINPDTWCFLAEHVSTIDVRLRGQVLPFVGFHIIIQSLARKTIPIAFDRQATVAALKTKLCNIEGVPPDLQRFIFAGKQLEDDFTLEDYNMQSGSIIHFVLRLRGGKPVIYLFSPHEQEARVRLSLVPQWDFSAVYPIVPIERDSSVSKGQSAEWVVRIREDGTLSEVSTGLDVAYLFWEAHTNPEFPVSPLPSPRMDRTTENFVPSQPVIDNMNSVVLPIGMVPLYLSQALQALGLHTEARTSFITYWLPSLLKHAYIALRFLPQTAYERSAPLDVCLSPDVTTRIFMLFKGITAECVAREWNEAVKRADVDVTMWREIVGIDIVKVLDKKLFRVLEWGGMEVV</sequence>
<dbReference type="eggNOG" id="KOG0001">
    <property type="taxonomic scope" value="Eukaryota"/>
</dbReference>
<dbReference type="SUPFAM" id="SSF54236">
    <property type="entry name" value="Ubiquitin-like"/>
    <property type="match status" value="1"/>
</dbReference>
<accession>A0A0W0G0H3</accession>
<dbReference type="Gene3D" id="3.10.20.90">
    <property type="entry name" value="Phosphatidylinositol 3-kinase Catalytic Subunit, Chain A, domain 1"/>
    <property type="match status" value="1"/>
</dbReference>
<dbReference type="Proteomes" id="UP000054988">
    <property type="component" value="Unassembled WGS sequence"/>
</dbReference>
<feature type="domain" description="Ubiquitin-like" evidence="1">
    <location>
        <begin position="175"/>
        <end position="250"/>
    </location>
</feature>
<name>A0A0W0G0H3_MONRR</name>
<dbReference type="PANTHER" id="PTHR10666">
    <property type="entry name" value="UBIQUITIN"/>
    <property type="match status" value="1"/>
</dbReference>
<dbReference type="InterPro" id="IPR050158">
    <property type="entry name" value="Ubiquitin_ubiquitin-like"/>
</dbReference>
<dbReference type="InterPro" id="IPR000626">
    <property type="entry name" value="Ubiquitin-like_dom"/>
</dbReference>
<protein>
    <recommendedName>
        <fullName evidence="1">Ubiquitin-like domain-containing protein</fullName>
    </recommendedName>
</protein>
<dbReference type="PROSITE" id="PS50053">
    <property type="entry name" value="UBIQUITIN_2"/>
    <property type="match status" value="1"/>
</dbReference>
<dbReference type="AlphaFoldDB" id="A0A0W0G0H3"/>
<dbReference type="Pfam" id="PF00240">
    <property type="entry name" value="ubiquitin"/>
    <property type="match status" value="1"/>
</dbReference>
<dbReference type="InterPro" id="IPR019956">
    <property type="entry name" value="Ubiquitin_dom"/>
</dbReference>
<evidence type="ECO:0000313" key="3">
    <source>
        <dbReference type="Proteomes" id="UP000054988"/>
    </source>
</evidence>